<dbReference type="InterPro" id="IPR041492">
    <property type="entry name" value="HAD_2"/>
</dbReference>
<dbReference type="Proteomes" id="UP000422764">
    <property type="component" value="Chromosome"/>
</dbReference>
<dbReference type="SUPFAM" id="SSF56784">
    <property type="entry name" value="HAD-like"/>
    <property type="match status" value="1"/>
</dbReference>
<dbReference type="PANTHER" id="PTHR18901">
    <property type="entry name" value="2-DEOXYGLUCOSE-6-PHOSPHATE PHOSPHATASE 2"/>
    <property type="match status" value="1"/>
</dbReference>
<evidence type="ECO:0000313" key="2">
    <source>
        <dbReference type="Proteomes" id="UP000422764"/>
    </source>
</evidence>
<keyword evidence="1" id="KW-0378">Hydrolase</keyword>
<dbReference type="PANTHER" id="PTHR18901:SF38">
    <property type="entry name" value="PSEUDOURIDINE-5'-PHOSPHATASE"/>
    <property type="match status" value="1"/>
</dbReference>
<dbReference type="InterPro" id="IPR023198">
    <property type="entry name" value="PGP-like_dom2"/>
</dbReference>
<dbReference type="Gene3D" id="3.40.50.1000">
    <property type="entry name" value="HAD superfamily/HAD-like"/>
    <property type="match status" value="1"/>
</dbReference>
<sequence>MRKCRHAIFDMDGTIIDSMPEWKNLGKHYLARKGIKAPENLNEIISAMSMTESAEFFRKGFGIRDSNEKIISDINQLIEDKYRHEIPLKAYVREYLSKLQSDNVIMCVATATPVELAKAALKRLEVLQYFAFVICCDEVGVGKSKPDIYYLALKRMGANITETVVYEDADYAMKTAKGAGFYTIGVYDETTDKSKEEMQLFCDRYIESFRCLLG</sequence>
<proteinExistence type="predicted"/>
<dbReference type="InterPro" id="IPR023214">
    <property type="entry name" value="HAD_sf"/>
</dbReference>
<dbReference type="Pfam" id="PF13419">
    <property type="entry name" value="HAD_2"/>
    <property type="match status" value="1"/>
</dbReference>
<dbReference type="EMBL" id="CP046522">
    <property type="protein sequence ID" value="QGU95373.1"/>
    <property type="molecule type" value="Genomic_DNA"/>
</dbReference>
<reference evidence="1 2" key="1">
    <citation type="submission" date="2019-12" db="EMBL/GenBank/DDBJ databases">
        <title>Genome sequenceing of Clostridium bovifaecis.</title>
        <authorList>
            <person name="Yao Y."/>
        </authorList>
    </citation>
    <scope>NUCLEOTIDE SEQUENCE [LARGE SCALE GENOMIC DNA]</scope>
    <source>
        <strain evidence="1 2">BXX</strain>
    </source>
</reference>
<dbReference type="GO" id="GO:0016791">
    <property type="term" value="F:phosphatase activity"/>
    <property type="evidence" value="ECO:0007669"/>
    <property type="project" value="TreeGrafter"/>
</dbReference>
<keyword evidence="2" id="KW-1185">Reference proteome</keyword>
<name>A0A6I6ESI1_9CLOT</name>
<dbReference type="SFLD" id="SFLDG01129">
    <property type="entry name" value="C1.5:_HAD__Beta-PGM__Phosphata"/>
    <property type="match status" value="1"/>
</dbReference>
<dbReference type="SFLD" id="SFLDS00003">
    <property type="entry name" value="Haloacid_Dehalogenase"/>
    <property type="match status" value="1"/>
</dbReference>
<accession>A0A6I6ESI1</accession>
<dbReference type="InterPro" id="IPR036412">
    <property type="entry name" value="HAD-like_sf"/>
</dbReference>
<dbReference type="NCBIfam" id="TIGR01549">
    <property type="entry name" value="HAD-SF-IA-v1"/>
    <property type="match status" value="1"/>
</dbReference>
<evidence type="ECO:0000313" key="1">
    <source>
        <dbReference type="EMBL" id="QGU95373.1"/>
    </source>
</evidence>
<dbReference type="Gene3D" id="1.10.150.240">
    <property type="entry name" value="Putative phosphatase, domain 2"/>
    <property type="match status" value="1"/>
</dbReference>
<dbReference type="AlphaFoldDB" id="A0A6I6ESI1"/>
<dbReference type="InterPro" id="IPR006439">
    <property type="entry name" value="HAD-SF_hydro_IA"/>
</dbReference>
<protein>
    <submittedName>
        <fullName evidence="1">HAD-IA family hydrolase</fullName>
    </submittedName>
</protein>
<dbReference type="NCBIfam" id="TIGR01509">
    <property type="entry name" value="HAD-SF-IA-v3"/>
    <property type="match status" value="1"/>
</dbReference>
<organism evidence="1 2">
    <name type="scientific">Clostridium bovifaecis</name>
    <dbReference type="NCBI Taxonomy" id="2184719"/>
    <lineage>
        <taxon>Bacteria</taxon>
        <taxon>Bacillati</taxon>
        <taxon>Bacillota</taxon>
        <taxon>Clostridia</taxon>
        <taxon>Eubacteriales</taxon>
        <taxon>Clostridiaceae</taxon>
        <taxon>Clostridium</taxon>
    </lineage>
</organism>
<gene>
    <name evidence="1" type="ORF">GOM49_09985</name>
</gene>